<organism evidence="1 2">
    <name type="scientific">Panicum virgatum</name>
    <name type="common">Blackwell switchgrass</name>
    <dbReference type="NCBI Taxonomy" id="38727"/>
    <lineage>
        <taxon>Eukaryota</taxon>
        <taxon>Viridiplantae</taxon>
        <taxon>Streptophyta</taxon>
        <taxon>Embryophyta</taxon>
        <taxon>Tracheophyta</taxon>
        <taxon>Spermatophyta</taxon>
        <taxon>Magnoliopsida</taxon>
        <taxon>Liliopsida</taxon>
        <taxon>Poales</taxon>
        <taxon>Poaceae</taxon>
        <taxon>PACMAD clade</taxon>
        <taxon>Panicoideae</taxon>
        <taxon>Panicodae</taxon>
        <taxon>Paniceae</taxon>
        <taxon>Panicinae</taxon>
        <taxon>Panicum</taxon>
        <taxon>Panicum sect. Hiantes</taxon>
    </lineage>
</organism>
<evidence type="ECO:0000313" key="1">
    <source>
        <dbReference type="EMBL" id="KAG2567149.1"/>
    </source>
</evidence>
<evidence type="ECO:0000313" key="2">
    <source>
        <dbReference type="Proteomes" id="UP000823388"/>
    </source>
</evidence>
<protein>
    <submittedName>
        <fullName evidence="1">Uncharacterized protein</fullName>
    </submittedName>
</protein>
<proteinExistence type="predicted"/>
<accession>A0A8T0Q3B7</accession>
<reference evidence="1" key="1">
    <citation type="submission" date="2020-05" db="EMBL/GenBank/DDBJ databases">
        <title>WGS assembly of Panicum virgatum.</title>
        <authorList>
            <person name="Lovell J.T."/>
            <person name="Jenkins J."/>
            <person name="Shu S."/>
            <person name="Juenger T.E."/>
            <person name="Schmutz J."/>
        </authorList>
    </citation>
    <scope>NUCLEOTIDE SEQUENCE</scope>
    <source>
        <strain evidence="1">AP13</strain>
    </source>
</reference>
<dbReference type="EMBL" id="CM029050">
    <property type="protein sequence ID" value="KAG2567149.1"/>
    <property type="molecule type" value="Genomic_DNA"/>
</dbReference>
<keyword evidence="2" id="KW-1185">Reference proteome</keyword>
<dbReference type="AlphaFoldDB" id="A0A8T0Q3B7"/>
<dbReference type="Proteomes" id="UP000823388">
    <property type="component" value="Chromosome 7N"/>
</dbReference>
<comment type="caution">
    <text evidence="1">The sequence shown here is derived from an EMBL/GenBank/DDBJ whole genome shotgun (WGS) entry which is preliminary data.</text>
</comment>
<sequence>MPALTTSLRVAAGYVRGMTPSGLATSPNKKVAVAEPVHVRPPRQSRATDGAATEKAVVTGRPGDWARCSRVELTGAGSPSAPVRQVLSAFSGLVVELLHDGAFSMPRPPNVWPALALNYAASVHPRPPAARRYRC</sequence>
<name>A0A8T0Q3B7_PANVG</name>
<gene>
    <name evidence="1" type="ORF">PVAP13_7NG216000</name>
</gene>